<keyword evidence="6" id="KW-1185">Reference proteome</keyword>
<keyword evidence="5" id="KW-0378">Hydrolase</keyword>
<gene>
    <name evidence="5" type="ORF">DVT68_09475</name>
</gene>
<evidence type="ECO:0000313" key="5">
    <source>
        <dbReference type="EMBL" id="RDI98737.1"/>
    </source>
</evidence>
<feature type="signal peptide" evidence="2">
    <location>
        <begin position="1"/>
        <end position="36"/>
    </location>
</feature>
<organism evidence="5 6">
    <name type="scientific">Dyella solisilvae</name>
    <dbReference type="NCBI Taxonomy" id="1920168"/>
    <lineage>
        <taxon>Bacteria</taxon>
        <taxon>Pseudomonadati</taxon>
        <taxon>Pseudomonadota</taxon>
        <taxon>Gammaproteobacteria</taxon>
        <taxon>Lysobacterales</taxon>
        <taxon>Rhodanobacteraceae</taxon>
        <taxon>Dyella</taxon>
    </lineage>
</organism>
<dbReference type="AlphaFoldDB" id="A0A370K8I4"/>
<dbReference type="InterPro" id="IPR031330">
    <property type="entry name" value="Gly_Hdrlase_35_cat"/>
</dbReference>
<keyword evidence="2" id="KW-0732">Signal</keyword>
<dbReference type="InterPro" id="IPR001944">
    <property type="entry name" value="Glycoside_Hdrlase_35"/>
</dbReference>
<protein>
    <submittedName>
        <fullName evidence="5">Glycoside hydrolase family 42</fullName>
    </submittedName>
</protein>
<dbReference type="GO" id="GO:0005975">
    <property type="term" value="P:carbohydrate metabolic process"/>
    <property type="evidence" value="ECO:0007669"/>
    <property type="project" value="InterPro"/>
</dbReference>
<evidence type="ECO:0000313" key="6">
    <source>
        <dbReference type="Proteomes" id="UP000254711"/>
    </source>
</evidence>
<dbReference type="Gene3D" id="2.60.220.20">
    <property type="entry name" value="putative beta-Galactosidase from caulobacter crescentus"/>
    <property type="match status" value="1"/>
</dbReference>
<dbReference type="RefSeq" id="WP_114824826.1">
    <property type="nucleotide sequence ID" value="NZ_QQSY01000002.1"/>
</dbReference>
<feature type="domain" description="Glycoside hydrolase 35 catalytic" evidence="3">
    <location>
        <begin position="55"/>
        <end position="238"/>
    </location>
</feature>
<evidence type="ECO:0000259" key="4">
    <source>
        <dbReference type="Pfam" id="PF18120"/>
    </source>
</evidence>
<name>A0A370K8I4_9GAMM</name>
<dbReference type="OrthoDB" id="9800974at2"/>
<dbReference type="SUPFAM" id="SSF51445">
    <property type="entry name" value="(Trans)glycosidases"/>
    <property type="match status" value="1"/>
</dbReference>
<dbReference type="Pfam" id="PF18120">
    <property type="entry name" value="DUF5597"/>
    <property type="match status" value="1"/>
</dbReference>
<feature type="chain" id="PRO_5017042159" evidence="2">
    <location>
        <begin position="37"/>
        <end position="552"/>
    </location>
</feature>
<dbReference type="Pfam" id="PF01301">
    <property type="entry name" value="Glyco_hydro_35"/>
    <property type="match status" value="1"/>
</dbReference>
<dbReference type="PROSITE" id="PS51257">
    <property type="entry name" value="PROKAR_LIPOPROTEIN"/>
    <property type="match status" value="1"/>
</dbReference>
<dbReference type="Gene3D" id="3.20.20.80">
    <property type="entry name" value="Glycosidases"/>
    <property type="match status" value="1"/>
</dbReference>
<proteinExistence type="inferred from homology"/>
<accession>A0A370K8I4</accession>
<feature type="domain" description="DUF5597" evidence="4">
    <location>
        <begin position="413"/>
        <end position="535"/>
    </location>
</feature>
<reference evidence="5 6" key="1">
    <citation type="submission" date="2018-07" db="EMBL/GenBank/DDBJ databases">
        <title>Dyella solisilvae sp. nov., isolated from the pine and broad-leaved mixed forest soil.</title>
        <authorList>
            <person name="Gao Z."/>
            <person name="Qiu L."/>
        </authorList>
    </citation>
    <scope>NUCLEOTIDE SEQUENCE [LARGE SCALE GENOMIC DNA]</scope>
    <source>
        <strain evidence="5 6">DHG54</strain>
    </source>
</reference>
<dbReference type="InterPro" id="IPR017853">
    <property type="entry name" value="GH"/>
</dbReference>
<sequence>MTNDPRSPSAPSRLPKVTAVASALLALFVLTTACVAKSTAAPIPSIEKKDGQAHLMVDGAPYLILGGQVHNSDTSNPADLNKAMDVLASWQANTVEVPIYWEAIEPSKGQYDFSSVDMAIQAARKHGMRLVFLWFGTWKNGDSQYVPEWVKQDPKTYARVKGPSGEVTSIISPFSQATMDADTKTFAALMQHIKSVDQNDRTVLMMQVENEPGNINTDRDYSDAANKHFGEAVPTALLGYLDSHRQQLTAPMAQALSHAPKAGTWSQVFGEMAPEAFNAWAISNYVNTVAAAGKKEYALPMYVNVWLIEGVERPGRWPSGGGTVNVLDIWKADAPAIDMVSPDIYYPKFYDAAAQYNRPDNPLYVPEANFNPYFAAFAYTTFGAFNGIGFNPFGIDDVVTKGDVGAAIGMRFQDTYNVLRPLLPLIARSQYTGKLHPVLQGLGNGEDWKQSVRLTERLSANVDFTSPFDPVKGRAAGMIIELAPDDFVVVGTGFDVVFREMQGPLRDAETLSIEEGTFQGDQWVRGRRLNGDERHVSLPQDHSTILRVRIAK</sequence>
<dbReference type="Proteomes" id="UP000254711">
    <property type="component" value="Unassembled WGS sequence"/>
</dbReference>
<comment type="similarity">
    <text evidence="1">Belongs to the glycosyl hydrolase 35 family.</text>
</comment>
<dbReference type="PANTHER" id="PTHR23421">
    <property type="entry name" value="BETA-GALACTOSIDASE RELATED"/>
    <property type="match status" value="1"/>
</dbReference>
<evidence type="ECO:0000259" key="3">
    <source>
        <dbReference type="Pfam" id="PF01301"/>
    </source>
</evidence>
<evidence type="ECO:0000256" key="2">
    <source>
        <dbReference type="SAM" id="SignalP"/>
    </source>
</evidence>
<dbReference type="GO" id="GO:0004553">
    <property type="term" value="F:hydrolase activity, hydrolyzing O-glycosyl compounds"/>
    <property type="evidence" value="ECO:0007669"/>
    <property type="project" value="InterPro"/>
</dbReference>
<dbReference type="FunFam" id="3.20.20.80:FF:000135">
    <property type="entry name" value="Beta-galactosidase, putative, bgl35A"/>
    <property type="match status" value="1"/>
</dbReference>
<evidence type="ECO:0000256" key="1">
    <source>
        <dbReference type="ARBA" id="ARBA00009809"/>
    </source>
</evidence>
<dbReference type="EMBL" id="QQSY01000002">
    <property type="protein sequence ID" value="RDI98737.1"/>
    <property type="molecule type" value="Genomic_DNA"/>
</dbReference>
<comment type="caution">
    <text evidence="5">The sequence shown here is derived from an EMBL/GenBank/DDBJ whole genome shotgun (WGS) entry which is preliminary data.</text>
</comment>
<dbReference type="InterPro" id="IPR040719">
    <property type="entry name" value="DUF5597"/>
</dbReference>